<evidence type="ECO:0000313" key="2">
    <source>
        <dbReference type="EMBL" id="DAD26338.1"/>
    </source>
</evidence>
<comment type="caution">
    <text evidence="2">The sequence shown here is derived from an EMBL/GenBank/DDBJ whole genome shotgun (WGS) entry which is preliminary data.</text>
</comment>
<feature type="region of interest" description="Disordered" evidence="1">
    <location>
        <begin position="1"/>
        <end position="26"/>
    </location>
</feature>
<dbReference type="AlphaFoldDB" id="A0A822Y9T2"/>
<proteinExistence type="predicted"/>
<dbReference type="EMBL" id="DUZY01000002">
    <property type="protein sequence ID" value="DAD26338.1"/>
    <property type="molecule type" value="Genomic_DNA"/>
</dbReference>
<dbReference type="Proteomes" id="UP000607653">
    <property type="component" value="Unassembled WGS sequence"/>
</dbReference>
<evidence type="ECO:0000313" key="3">
    <source>
        <dbReference type="Proteomes" id="UP000607653"/>
    </source>
</evidence>
<reference evidence="2 3" key="1">
    <citation type="journal article" date="2020" name="Mol. Biol. Evol.">
        <title>Distinct Expression and Methylation Patterns for Genes with Different Fates following a Single Whole-Genome Duplication in Flowering Plants.</title>
        <authorList>
            <person name="Shi T."/>
            <person name="Rahmani R.S."/>
            <person name="Gugger P.F."/>
            <person name="Wang M."/>
            <person name="Li H."/>
            <person name="Zhang Y."/>
            <person name="Li Z."/>
            <person name="Wang Q."/>
            <person name="Van de Peer Y."/>
            <person name="Marchal K."/>
            <person name="Chen J."/>
        </authorList>
    </citation>
    <scope>NUCLEOTIDE SEQUENCE [LARGE SCALE GENOMIC DNA]</scope>
    <source>
        <tissue evidence="2">Leaf</tissue>
    </source>
</reference>
<keyword evidence="3" id="KW-1185">Reference proteome</keyword>
<accession>A0A822Y9T2</accession>
<evidence type="ECO:0000256" key="1">
    <source>
        <dbReference type="SAM" id="MobiDB-lite"/>
    </source>
</evidence>
<gene>
    <name evidence="2" type="ORF">HUJ06_027806</name>
</gene>
<sequence length="150" mass="16082">MHGPSANDAERGPNLKGPTPLSNSGIAKGAMAHEPVAVACSLCQSRVSPVYADLNPEILIGMLCPNFRPVSTASSSLPLPLWSVSVQNPEWQSQQSKHLHTIHSNKGCFQQLMKLCPIHGGDVLWDVVGRRCELVPNCHASPSRIPNSSS</sequence>
<organism evidence="2 3">
    <name type="scientific">Nelumbo nucifera</name>
    <name type="common">Sacred lotus</name>
    <dbReference type="NCBI Taxonomy" id="4432"/>
    <lineage>
        <taxon>Eukaryota</taxon>
        <taxon>Viridiplantae</taxon>
        <taxon>Streptophyta</taxon>
        <taxon>Embryophyta</taxon>
        <taxon>Tracheophyta</taxon>
        <taxon>Spermatophyta</taxon>
        <taxon>Magnoliopsida</taxon>
        <taxon>Proteales</taxon>
        <taxon>Nelumbonaceae</taxon>
        <taxon>Nelumbo</taxon>
    </lineage>
</organism>
<protein>
    <submittedName>
        <fullName evidence="2">Uncharacterized protein</fullName>
    </submittedName>
</protein>
<name>A0A822Y9T2_NELNU</name>